<evidence type="ECO:0000313" key="3">
    <source>
        <dbReference type="EMBL" id="EKV28690.1"/>
    </source>
</evidence>
<dbReference type="RefSeq" id="WP_009541558.1">
    <property type="nucleotide sequence ID" value="NZ_ANHY01000015.1"/>
</dbReference>
<name>K9GRW5_9PROT</name>
<dbReference type="PATRIC" id="fig|1238182.3.peg.3116"/>
<comment type="caution">
    <text evidence="3">The sequence shown here is derived from an EMBL/GenBank/DDBJ whole genome shotgun (WGS) entry which is preliminary data.</text>
</comment>
<organism evidence="3 4">
    <name type="scientific">Caenispirillum salinarum AK4</name>
    <dbReference type="NCBI Taxonomy" id="1238182"/>
    <lineage>
        <taxon>Bacteria</taxon>
        <taxon>Pseudomonadati</taxon>
        <taxon>Pseudomonadota</taxon>
        <taxon>Alphaproteobacteria</taxon>
        <taxon>Rhodospirillales</taxon>
        <taxon>Novispirillaceae</taxon>
        <taxon>Caenispirillum</taxon>
    </lineage>
</organism>
<keyword evidence="4" id="KW-1185">Reference proteome</keyword>
<dbReference type="Proteomes" id="UP000009881">
    <property type="component" value="Unassembled WGS sequence"/>
</dbReference>
<sequence length="108" mass="11571">MRRFLVSAAALALGVGVGAGPALAEDAVAPGDYGDTNPVDARDRGDYPGLERGTDETFNANNEFTNEVIDRHEALDLNAQEPTVTGEDFDEFRRNLGEANVEGEMLSD</sequence>
<feature type="chain" id="PRO_5003931284" evidence="2">
    <location>
        <begin position="25"/>
        <end position="108"/>
    </location>
</feature>
<dbReference type="AlphaFoldDB" id="K9GRW5"/>
<proteinExistence type="predicted"/>
<evidence type="ECO:0000256" key="2">
    <source>
        <dbReference type="SAM" id="SignalP"/>
    </source>
</evidence>
<protein>
    <submittedName>
        <fullName evidence="3">Uncharacterized protein</fullName>
    </submittedName>
</protein>
<gene>
    <name evidence="3" type="ORF">C882_0902</name>
</gene>
<evidence type="ECO:0000313" key="4">
    <source>
        <dbReference type="Proteomes" id="UP000009881"/>
    </source>
</evidence>
<accession>K9GRW5</accession>
<dbReference type="EMBL" id="ANHY01000015">
    <property type="protein sequence ID" value="EKV28690.1"/>
    <property type="molecule type" value="Genomic_DNA"/>
</dbReference>
<evidence type="ECO:0000256" key="1">
    <source>
        <dbReference type="SAM" id="MobiDB-lite"/>
    </source>
</evidence>
<feature type="region of interest" description="Disordered" evidence="1">
    <location>
        <begin position="28"/>
        <end position="57"/>
    </location>
</feature>
<keyword evidence="2" id="KW-0732">Signal</keyword>
<reference evidence="3 4" key="1">
    <citation type="journal article" date="2013" name="Genome Announc.">
        <title>Draft Genome Sequence of an Alphaproteobacterium, Caenispirillum salinarum AK4(T), Isolated from a Solar Saltern.</title>
        <authorList>
            <person name="Khatri I."/>
            <person name="Singh A."/>
            <person name="Korpole S."/>
            <person name="Pinnaka A.K."/>
            <person name="Subramanian S."/>
        </authorList>
    </citation>
    <scope>NUCLEOTIDE SEQUENCE [LARGE SCALE GENOMIC DNA]</scope>
    <source>
        <strain evidence="3 4">AK4</strain>
    </source>
</reference>
<feature type="signal peptide" evidence="2">
    <location>
        <begin position="1"/>
        <end position="24"/>
    </location>
</feature>